<dbReference type="RefSeq" id="WP_345161098.1">
    <property type="nucleotide sequence ID" value="NZ_BAABHC010000029.1"/>
</dbReference>
<keyword evidence="2" id="KW-1185">Reference proteome</keyword>
<dbReference type="Proteomes" id="UP001500552">
    <property type="component" value="Unassembled WGS sequence"/>
</dbReference>
<dbReference type="InterPro" id="IPR021352">
    <property type="entry name" value="DUF2971"/>
</dbReference>
<sequence length="272" mass="32153">MAYNNDQHFERVKESFSRLGLLNSMIPTTHYHYTSAESALLILQGAKLRFSNPSSFNDPFDMDTSIINFDCDREAFINFLLRSRPHLDKVELESMYNRRVAINPKHFQDIASRTLIKYRENFGVACFSQDYKNYLLWSHYAKNHTGVCIGFRYNTFSGYLPMPVRYTKKKIFVNHFDRNVEPLIYLAYLKSSVWKYEKEIRAIYFNMREYPDNLIPFEKSCLLTLHFGIRVSEEDKDKIISALHINQYSNVKVFNMVANRSDYGFLKPNALF</sequence>
<proteinExistence type="predicted"/>
<evidence type="ECO:0000313" key="2">
    <source>
        <dbReference type="Proteomes" id="UP001500552"/>
    </source>
</evidence>
<gene>
    <name evidence="1" type="ORF">GCM10023188_37150</name>
</gene>
<accession>A0ABP8M040</accession>
<reference evidence="2" key="1">
    <citation type="journal article" date="2019" name="Int. J. Syst. Evol. Microbiol.">
        <title>The Global Catalogue of Microorganisms (GCM) 10K type strain sequencing project: providing services to taxonomists for standard genome sequencing and annotation.</title>
        <authorList>
            <consortium name="The Broad Institute Genomics Platform"/>
            <consortium name="The Broad Institute Genome Sequencing Center for Infectious Disease"/>
            <person name="Wu L."/>
            <person name="Ma J."/>
        </authorList>
    </citation>
    <scope>NUCLEOTIDE SEQUENCE [LARGE SCALE GENOMIC DNA]</scope>
    <source>
        <strain evidence="2">JCM 17926</strain>
    </source>
</reference>
<comment type="caution">
    <text evidence="1">The sequence shown here is derived from an EMBL/GenBank/DDBJ whole genome shotgun (WGS) entry which is preliminary data.</text>
</comment>
<evidence type="ECO:0000313" key="1">
    <source>
        <dbReference type="EMBL" id="GAA4440192.1"/>
    </source>
</evidence>
<organism evidence="1 2">
    <name type="scientific">Pontibacter saemangeumensis</name>
    <dbReference type="NCBI Taxonomy" id="1084525"/>
    <lineage>
        <taxon>Bacteria</taxon>
        <taxon>Pseudomonadati</taxon>
        <taxon>Bacteroidota</taxon>
        <taxon>Cytophagia</taxon>
        <taxon>Cytophagales</taxon>
        <taxon>Hymenobacteraceae</taxon>
        <taxon>Pontibacter</taxon>
    </lineage>
</organism>
<name>A0ABP8M040_9BACT</name>
<dbReference type="Pfam" id="PF11185">
    <property type="entry name" value="DUF2971"/>
    <property type="match status" value="1"/>
</dbReference>
<protein>
    <submittedName>
        <fullName evidence="1">DUF2971 domain-containing protein</fullName>
    </submittedName>
</protein>
<dbReference type="EMBL" id="BAABHC010000029">
    <property type="protein sequence ID" value="GAA4440192.1"/>
    <property type="molecule type" value="Genomic_DNA"/>
</dbReference>